<feature type="active site" evidence="7">
    <location>
        <position position="82"/>
    </location>
</feature>
<dbReference type="RefSeq" id="WP_343030008.1">
    <property type="nucleotide sequence ID" value="NZ_WHNX01000013.1"/>
</dbReference>
<reference evidence="11 12" key="1">
    <citation type="submission" date="2019-10" db="EMBL/GenBank/DDBJ databases">
        <title>Alkalibaculum tamaniensis sp.nov., a new alkaliphilic acetogen, isolated on methoxylated aromatics from a mud volcano.</title>
        <authorList>
            <person name="Khomyakova M.A."/>
            <person name="Merkel A.Y."/>
            <person name="Bonch-Osmolovskaya E.A."/>
            <person name="Slobodkin A.I."/>
        </authorList>
    </citation>
    <scope>NUCLEOTIDE SEQUENCE [LARGE SCALE GENOMIC DNA]</scope>
    <source>
        <strain evidence="11 12">M08DMB</strain>
    </source>
</reference>
<evidence type="ECO:0000256" key="4">
    <source>
        <dbReference type="ARBA" id="ARBA00013208"/>
    </source>
</evidence>
<dbReference type="Pfam" id="PF10502">
    <property type="entry name" value="Peptidase_S26"/>
    <property type="match status" value="1"/>
</dbReference>
<dbReference type="GO" id="GO:0005886">
    <property type="term" value="C:plasma membrane"/>
    <property type="evidence" value="ECO:0007669"/>
    <property type="project" value="UniProtKB-SubCell"/>
</dbReference>
<dbReference type="InterPro" id="IPR019757">
    <property type="entry name" value="Pept_S26A_signal_pept_1_Lys-AS"/>
</dbReference>
<comment type="caution">
    <text evidence="11">The sequence shown here is derived from an EMBL/GenBank/DDBJ whole genome shotgun (WGS) entry which is preliminary data.</text>
</comment>
<gene>
    <name evidence="11" type="primary">lepB</name>
    <name evidence="11" type="ORF">GC105_09700</name>
</gene>
<dbReference type="GO" id="GO:0009003">
    <property type="term" value="F:signal peptidase activity"/>
    <property type="evidence" value="ECO:0007669"/>
    <property type="project" value="UniProtKB-EC"/>
</dbReference>
<dbReference type="InterPro" id="IPR019756">
    <property type="entry name" value="Pept_S26A_signal_pept_1_Ser-AS"/>
</dbReference>
<evidence type="ECO:0000256" key="5">
    <source>
        <dbReference type="ARBA" id="ARBA00022670"/>
    </source>
</evidence>
<keyword evidence="8" id="KW-0812">Transmembrane</keyword>
<dbReference type="PROSITE" id="PS00501">
    <property type="entry name" value="SPASE_I_1"/>
    <property type="match status" value="1"/>
</dbReference>
<dbReference type="PANTHER" id="PTHR43390:SF1">
    <property type="entry name" value="CHLOROPLAST PROCESSING PEPTIDASE"/>
    <property type="match status" value="1"/>
</dbReference>
<keyword evidence="8" id="KW-1133">Transmembrane helix</keyword>
<keyword evidence="12" id="KW-1185">Reference proteome</keyword>
<proteinExistence type="inferred from homology"/>
<dbReference type="Gene3D" id="2.10.109.10">
    <property type="entry name" value="Umud Fragment, subunit A"/>
    <property type="match status" value="1"/>
</dbReference>
<protein>
    <recommendedName>
        <fullName evidence="4 8">Signal peptidase I</fullName>
        <ecNumber evidence="4 8">3.4.21.89</ecNumber>
    </recommendedName>
</protein>
<evidence type="ECO:0000313" key="12">
    <source>
        <dbReference type="Proteomes" id="UP000440004"/>
    </source>
</evidence>
<evidence type="ECO:0000313" key="11">
    <source>
        <dbReference type="EMBL" id="MPW26064.1"/>
    </source>
</evidence>
<comment type="catalytic activity">
    <reaction evidence="1 8">
        <text>Cleavage of hydrophobic, N-terminal signal or leader sequences from secreted and periplasmic proteins.</text>
        <dbReference type="EC" id="3.4.21.89"/>
    </reaction>
</comment>
<evidence type="ECO:0000256" key="8">
    <source>
        <dbReference type="RuleBase" id="RU003993"/>
    </source>
</evidence>
<evidence type="ECO:0000256" key="7">
    <source>
        <dbReference type="PIRSR" id="PIRSR600223-1"/>
    </source>
</evidence>
<dbReference type="GO" id="GO:0006465">
    <property type="term" value="P:signal peptide processing"/>
    <property type="evidence" value="ECO:0007669"/>
    <property type="project" value="InterPro"/>
</dbReference>
<dbReference type="CDD" id="cd06530">
    <property type="entry name" value="S26_SPase_I"/>
    <property type="match status" value="1"/>
</dbReference>
<dbReference type="PRINTS" id="PR00727">
    <property type="entry name" value="LEADERPTASE"/>
</dbReference>
<evidence type="ECO:0000256" key="3">
    <source>
        <dbReference type="ARBA" id="ARBA00009370"/>
    </source>
</evidence>
<dbReference type="InterPro" id="IPR000223">
    <property type="entry name" value="Pept_S26A_signal_pept_1"/>
</dbReference>
<dbReference type="InterPro" id="IPR019758">
    <property type="entry name" value="Pept_S26A_signal_pept_1_CS"/>
</dbReference>
<comment type="subcellular location">
    <subcellularLocation>
        <location evidence="2">Cell membrane</location>
        <topology evidence="2">Single-pass type II membrane protein</topology>
    </subcellularLocation>
    <subcellularLocation>
        <location evidence="9">Membrane</location>
        <topology evidence="9">Single-pass type II membrane protein</topology>
    </subcellularLocation>
</comment>
<evidence type="ECO:0000256" key="2">
    <source>
        <dbReference type="ARBA" id="ARBA00004401"/>
    </source>
</evidence>
<dbReference type="EMBL" id="WHNX01000013">
    <property type="protein sequence ID" value="MPW26064.1"/>
    <property type="molecule type" value="Genomic_DNA"/>
</dbReference>
<dbReference type="NCBIfam" id="TIGR02227">
    <property type="entry name" value="sigpep_I_bact"/>
    <property type="match status" value="1"/>
</dbReference>
<feature type="active site" evidence="7">
    <location>
        <position position="41"/>
    </location>
</feature>
<evidence type="ECO:0000259" key="10">
    <source>
        <dbReference type="Pfam" id="PF10502"/>
    </source>
</evidence>
<dbReference type="PROSITE" id="PS00761">
    <property type="entry name" value="SPASE_I_3"/>
    <property type="match status" value="1"/>
</dbReference>
<keyword evidence="6 8" id="KW-0378">Hydrolase</keyword>
<dbReference type="PROSITE" id="PS00760">
    <property type="entry name" value="SPASE_I_2"/>
    <property type="match status" value="1"/>
</dbReference>
<accession>A0A6A7K9G0</accession>
<dbReference type="EC" id="3.4.21.89" evidence="4 8"/>
<keyword evidence="8" id="KW-0472">Membrane</keyword>
<evidence type="ECO:0000256" key="1">
    <source>
        <dbReference type="ARBA" id="ARBA00000677"/>
    </source>
</evidence>
<dbReference type="InterPro" id="IPR036286">
    <property type="entry name" value="LexA/Signal_pep-like_sf"/>
</dbReference>
<name>A0A6A7K9G0_9FIRM</name>
<comment type="similarity">
    <text evidence="3 9">Belongs to the peptidase S26 family.</text>
</comment>
<feature type="transmembrane region" description="Helical" evidence="8">
    <location>
        <begin position="12"/>
        <end position="32"/>
    </location>
</feature>
<keyword evidence="5 8" id="KW-0645">Protease</keyword>
<dbReference type="AlphaFoldDB" id="A0A6A7K9G0"/>
<dbReference type="GO" id="GO:0004252">
    <property type="term" value="F:serine-type endopeptidase activity"/>
    <property type="evidence" value="ECO:0007669"/>
    <property type="project" value="InterPro"/>
</dbReference>
<dbReference type="InterPro" id="IPR019533">
    <property type="entry name" value="Peptidase_S26"/>
</dbReference>
<organism evidence="11 12">
    <name type="scientific">Alkalibaculum sporogenes</name>
    <dbReference type="NCBI Taxonomy" id="2655001"/>
    <lineage>
        <taxon>Bacteria</taxon>
        <taxon>Bacillati</taxon>
        <taxon>Bacillota</taxon>
        <taxon>Clostridia</taxon>
        <taxon>Eubacteriales</taxon>
        <taxon>Eubacteriaceae</taxon>
        <taxon>Alkalibaculum</taxon>
    </lineage>
</organism>
<dbReference type="SUPFAM" id="SSF51306">
    <property type="entry name" value="LexA/Signal peptidase"/>
    <property type="match status" value="1"/>
</dbReference>
<evidence type="ECO:0000256" key="9">
    <source>
        <dbReference type="RuleBase" id="RU362042"/>
    </source>
</evidence>
<dbReference type="PANTHER" id="PTHR43390">
    <property type="entry name" value="SIGNAL PEPTIDASE I"/>
    <property type="match status" value="1"/>
</dbReference>
<sequence>MRAKKEKSEIREWLESAAIAVVLALLIKFFLFEFVMVDGNSMYPTLNHNDRLIVTKIQYYFGEPEFDDVVILNYNNNVEFVKRIIGRPGDTVEIRDSIVYLNNEPLEEDYINTEPYLDFDQVVVPRDTYFVLGDNRNNSRDSRYSDVGFVSEDKIIGKVLFRIFPFNNIGTIE</sequence>
<dbReference type="Proteomes" id="UP000440004">
    <property type="component" value="Unassembled WGS sequence"/>
</dbReference>
<feature type="domain" description="Peptidase S26" evidence="10">
    <location>
        <begin position="10"/>
        <end position="163"/>
    </location>
</feature>
<evidence type="ECO:0000256" key="6">
    <source>
        <dbReference type="ARBA" id="ARBA00022801"/>
    </source>
</evidence>